<dbReference type="AlphaFoldDB" id="E4SJ18"/>
<dbReference type="EMBL" id="CP002338">
    <property type="protein sequence ID" value="ADQ59167.1"/>
    <property type="molecule type" value="Genomic_DNA"/>
</dbReference>
<feature type="transmembrane region" description="Helical" evidence="1">
    <location>
        <begin position="6"/>
        <end position="28"/>
    </location>
</feature>
<dbReference type="KEGG" id="lam:LA2_06050"/>
<gene>
    <name evidence="2" type="ordered locus">LA2_06050</name>
</gene>
<dbReference type="HOGENOM" id="CLU_159920_0_0_9"/>
<organism evidence="2 3">
    <name type="scientific">Lactobacillus amylovorus (strain GRL 1112)</name>
    <dbReference type="NCBI Taxonomy" id="695560"/>
    <lineage>
        <taxon>Bacteria</taxon>
        <taxon>Bacillati</taxon>
        <taxon>Bacillota</taxon>
        <taxon>Bacilli</taxon>
        <taxon>Lactobacillales</taxon>
        <taxon>Lactobacillaceae</taxon>
        <taxon>Lactobacillus</taxon>
    </lineage>
</organism>
<evidence type="ECO:0000256" key="1">
    <source>
        <dbReference type="SAM" id="Phobius"/>
    </source>
</evidence>
<keyword evidence="1" id="KW-0812">Transmembrane</keyword>
<name>E4SJ18_LACAR</name>
<dbReference type="PATRIC" id="fig|695560.3.peg.1190"/>
<proteinExistence type="predicted"/>
<feature type="transmembrane region" description="Helical" evidence="1">
    <location>
        <begin position="40"/>
        <end position="66"/>
    </location>
</feature>
<dbReference type="RefSeq" id="WP_013437962.1">
    <property type="nucleotide sequence ID" value="NC_014724.1"/>
</dbReference>
<feature type="transmembrane region" description="Helical" evidence="1">
    <location>
        <begin position="111"/>
        <end position="128"/>
    </location>
</feature>
<feature type="transmembrane region" description="Helical" evidence="1">
    <location>
        <begin position="72"/>
        <end position="90"/>
    </location>
</feature>
<reference evidence="2 3" key="1">
    <citation type="journal article" date="2011" name="J. Bacteriol.">
        <title>Genome sequence of Lactobacillus amylovorus GRL1112.</title>
        <authorList>
            <person name="Kant R."/>
            <person name="Paulin L."/>
            <person name="Alatalo E."/>
            <person name="de Vos W.M."/>
            <person name="Palva A."/>
        </authorList>
    </citation>
    <scope>NUCLEOTIDE SEQUENCE [LARGE SCALE GENOMIC DNA]</scope>
    <source>
        <strain evidence="2 3">GRL 1112</strain>
    </source>
</reference>
<dbReference type="Proteomes" id="UP000007033">
    <property type="component" value="Chromosome"/>
</dbReference>
<evidence type="ECO:0000313" key="2">
    <source>
        <dbReference type="EMBL" id="ADQ59167.1"/>
    </source>
</evidence>
<protein>
    <submittedName>
        <fullName evidence="2">Uncharacterized protein</fullName>
    </submittedName>
</protein>
<keyword evidence="1" id="KW-0472">Membrane</keyword>
<keyword evidence="1" id="KW-1133">Transmembrane helix</keyword>
<evidence type="ECO:0000313" key="3">
    <source>
        <dbReference type="Proteomes" id="UP000007033"/>
    </source>
</evidence>
<accession>E4SJ18</accession>
<sequence length="129" mass="14487">MWQSIVFGIILIVLGLIEVRSTLHFARYNTKRKKVINDSLIIYSGIAFGILFIIFGLSMILGTTIITHFSHTAYVVIGICLIIISILVFVRGRKISNSLKKEGETHFQAMQAYWIAALVLISGIVSLFR</sequence>